<feature type="region of interest" description="Disordered" evidence="3">
    <location>
        <begin position="203"/>
        <end position="225"/>
    </location>
</feature>
<dbReference type="PROSITE" id="PS50250">
    <property type="entry name" value="PCI"/>
    <property type="match status" value="1"/>
</dbReference>
<dbReference type="PANTHER" id="PTHR15350:SF5">
    <property type="entry name" value="COP9 SIGNALOSOME COMPLEX SUBUNIT 7"/>
    <property type="match status" value="1"/>
</dbReference>
<feature type="domain" description="PCI" evidence="4">
    <location>
        <begin position="1"/>
        <end position="162"/>
    </location>
</feature>
<keyword evidence="6" id="KW-1185">Reference proteome</keyword>
<comment type="caution">
    <text evidence="5">The sequence shown here is derived from an EMBL/GenBank/DDBJ whole genome shotgun (WGS) entry which is preliminary data.</text>
</comment>
<sequence>MEQTKALNALEPFIALSKTATSPRAAADLIERATSAPNTYVFAELLRAPALRALAASHPEALRPHLALLRAFSHGDYATYVATPSLPPLGDAQRLKLRQLSLLSLAASGRREDLTYARLRARLGLASAAELETLVATAIDAGLVDAKLDPARQRVRVTRRGGGGGVAVREQLARRAAAAASGRRTTNVLDSAAGTTKGALAEAMDLDAPLPTADDGKKRAGKRKM</sequence>
<dbReference type="InterPro" id="IPR045237">
    <property type="entry name" value="COPS7/eIF3m"/>
</dbReference>
<evidence type="ECO:0000313" key="6">
    <source>
        <dbReference type="Proteomes" id="UP000076744"/>
    </source>
</evidence>
<dbReference type="Pfam" id="PF01399">
    <property type="entry name" value="PCI"/>
    <property type="match status" value="1"/>
</dbReference>
<accession>A0A162MSH7</accession>
<keyword evidence="2" id="KW-0736">Signalosome</keyword>
<dbReference type="OrthoDB" id="10265275at2759"/>
<evidence type="ECO:0000259" key="4">
    <source>
        <dbReference type="PROSITE" id="PS50250"/>
    </source>
</evidence>
<dbReference type="GeneID" id="30019161"/>
<gene>
    <name evidence="5" type="ORF">ISF_02869</name>
</gene>
<dbReference type="STRING" id="1081104.A0A162MSH7"/>
<dbReference type="Pfam" id="PF22061">
    <property type="entry name" value="CSN7_HB_subdom"/>
    <property type="match status" value="1"/>
</dbReference>
<dbReference type="AlphaFoldDB" id="A0A162MSH7"/>
<dbReference type="RefSeq" id="XP_018706203.1">
    <property type="nucleotide sequence ID" value="XM_018846475.1"/>
</dbReference>
<dbReference type="InterPro" id="IPR000717">
    <property type="entry name" value="PCI_dom"/>
</dbReference>
<dbReference type="EMBL" id="AZHB01000005">
    <property type="protein sequence ID" value="OAA69599.1"/>
    <property type="molecule type" value="Genomic_DNA"/>
</dbReference>
<name>A0A162MSH7_CORFA</name>
<organism evidence="5 6">
    <name type="scientific">Cordyceps fumosorosea (strain ARSEF 2679)</name>
    <name type="common">Isaria fumosorosea</name>
    <dbReference type="NCBI Taxonomy" id="1081104"/>
    <lineage>
        <taxon>Eukaryota</taxon>
        <taxon>Fungi</taxon>
        <taxon>Dikarya</taxon>
        <taxon>Ascomycota</taxon>
        <taxon>Pezizomycotina</taxon>
        <taxon>Sordariomycetes</taxon>
        <taxon>Hypocreomycetidae</taxon>
        <taxon>Hypocreales</taxon>
        <taxon>Cordycipitaceae</taxon>
        <taxon>Cordyceps</taxon>
    </lineage>
</organism>
<reference evidence="5 6" key="1">
    <citation type="journal article" date="2016" name="Genome Biol. Evol.">
        <title>Divergent and convergent evolution of fungal pathogenicity.</title>
        <authorList>
            <person name="Shang Y."/>
            <person name="Xiao G."/>
            <person name="Zheng P."/>
            <person name="Cen K."/>
            <person name="Zhan S."/>
            <person name="Wang C."/>
        </authorList>
    </citation>
    <scope>NUCLEOTIDE SEQUENCE [LARGE SCALE GENOMIC DNA]</scope>
    <source>
        <strain evidence="5 6">ARSEF 2679</strain>
    </source>
</reference>
<dbReference type="GO" id="GO:0008180">
    <property type="term" value="C:COP9 signalosome"/>
    <property type="evidence" value="ECO:0007669"/>
    <property type="project" value="UniProtKB-KW"/>
</dbReference>
<evidence type="ECO:0000313" key="5">
    <source>
        <dbReference type="EMBL" id="OAA69599.1"/>
    </source>
</evidence>
<dbReference type="PANTHER" id="PTHR15350">
    <property type="entry name" value="COP9 SIGNALOSOME COMPLEX SUBUNIT 7/DENDRITIC CELL PROTEIN GA17"/>
    <property type="match status" value="1"/>
</dbReference>
<protein>
    <submittedName>
        <fullName evidence="5">COP9 signalosome subunit 7 (CsnG)</fullName>
    </submittedName>
</protein>
<evidence type="ECO:0000256" key="1">
    <source>
        <dbReference type="ARBA" id="ARBA00008482"/>
    </source>
</evidence>
<proteinExistence type="inferred from homology"/>
<dbReference type="Proteomes" id="UP000076744">
    <property type="component" value="Unassembled WGS sequence"/>
</dbReference>
<comment type="similarity">
    <text evidence="1">Belongs to the CSN7/EIF3M family. CSN7 subfamily.</text>
</comment>
<evidence type="ECO:0000256" key="2">
    <source>
        <dbReference type="ARBA" id="ARBA00022790"/>
    </source>
</evidence>
<evidence type="ECO:0000256" key="3">
    <source>
        <dbReference type="SAM" id="MobiDB-lite"/>
    </source>
</evidence>